<keyword evidence="2" id="KW-0067">ATP-binding</keyword>
<proteinExistence type="predicted"/>
<dbReference type="EMBL" id="SADV01000002">
    <property type="protein sequence ID" value="TQR38483.1"/>
    <property type="molecule type" value="Genomic_DNA"/>
</dbReference>
<protein>
    <submittedName>
        <fullName evidence="2">DNA helicase</fullName>
    </submittedName>
</protein>
<dbReference type="Pfam" id="PF20225">
    <property type="entry name" value="DUF6584"/>
    <property type="match status" value="1"/>
</dbReference>
<gene>
    <name evidence="2" type="ORF">C7Y47_02765</name>
</gene>
<dbReference type="RefSeq" id="WP_142507625.1">
    <property type="nucleotide sequence ID" value="NZ_SADV01000002.1"/>
</dbReference>
<evidence type="ECO:0000313" key="3">
    <source>
        <dbReference type="Proteomes" id="UP000317944"/>
    </source>
</evidence>
<keyword evidence="2" id="KW-0547">Nucleotide-binding</keyword>
<dbReference type="OrthoDB" id="2930768at2"/>
<name>A0A544UXF2_LYSSH</name>
<dbReference type="AlphaFoldDB" id="A0A544UXF2"/>
<accession>A0A544UXF2</accession>
<keyword evidence="2" id="KW-0347">Helicase</keyword>
<evidence type="ECO:0000313" key="2">
    <source>
        <dbReference type="EMBL" id="TQR38483.1"/>
    </source>
</evidence>
<sequence length="164" mass="18926">MEKKISKTLKRIEEDIKNDDLGKARDRLHGLIATFPNELELRKKLGDIYFELKYPAMAGRYWYLEKNKTPKMVHACIEFESSMGNDINNIARALKYKGDIGLLKGLDLDPALLSINKVKEKLVEEPDASIEGEHNWIIFGCLSIIILIFIFALVGVYTFFKWIF</sequence>
<comment type="caution">
    <text evidence="2">The sequence shown here is derived from an EMBL/GenBank/DDBJ whole genome shotgun (WGS) entry which is preliminary data.</text>
</comment>
<keyword evidence="2" id="KW-0378">Hydrolase</keyword>
<feature type="transmembrane region" description="Helical" evidence="1">
    <location>
        <begin position="136"/>
        <end position="160"/>
    </location>
</feature>
<dbReference type="InterPro" id="IPR046491">
    <property type="entry name" value="DUF6584"/>
</dbReference>
<keyword evidence="1" id="KW-0812">Transmembrane</keyword>
<keyword evidence="1" id="KW-0472">Membrane</keyword>
<dbReference type="GO" id="GO:0004386">
    <property type="term" value="F:helicase activity"/>
    <property type="evidence" value="ECO:0007669"/>
    <property type="project" value="UniProtKB-KW"/>
</dbReference>
<keyword evidence="1" id="KW-1133">Transmembrane helix</keyword>
<evidence type="ECO:0000256" key="1">
    <source>
        <dbReference type="SAM" id="Phobius"/>
    </source>
</evidence>
<organism evidence="2 3">
    <name type="scientific">Lysinibacillus sphaericus</name>
    <name type="common">Bacillus sphaericus</name>
    <dbReference type="NCBI Taxonomy" id="1421"/>
    <lineage>
        <taxon>Bacteria</taxon>
        <taxon>Bacillati</taxon>
        <taxon>Bacillota</taxon>
        <taxon>Bacilli</taxon>
        <taxon>Bacillales</taxon>
        <taxon>Bacillaceae</taxon>
        <taxon>Lysinibacillus</taxon>
    </lineage>
</organism>
<reference evidence="2 3" key="1">
    <citation type="submission" date="2018-03" db="EMBL/GenBank/DDBJ databases">
        <title>Aerobic endospore-forming bacteria genome sequencing and assembly.</title>
        <authorList>
            <person name="Cavalcante D.A."/>
            <person name="Driks A."/>
            <person name="Putonti C."/>
            <person name="De-Souza M.T."/>
        </authorList>
    </citation>
    <scope>NUCLEOTIDE SEQUENCE [LARGE SCALE GENOMIC DNA]</scope>
    <source>
        <strain evidence="2 3">SDF0037</strain>
    </source>
</reference>
<dbReference type="Proteomes" id="UP000317944">
    <property type="component" value="Unassembled WGS sequence"/>
</dbReference>